<keyword evidence="1" id="KW-0560">Oxidoreductase</keyword>
<dbReference type="HOGENOM" id="CLU_023205_2_0_9"/>
<reference evidence="4" key="1">
    <citation type="submission" date="2011-06" db="EMBL/GenBank/DDBJ databases">
        <title>Complete genome sequence of Paenibacillus mucilaginosus KNP414.</title>
        <authorList>
            <person name="Wang J."/>
            <person name="Hu S."/>
            <person name="Hu X."/>
            <person name="Zhang B."/>
            <person name="Dong D."/>
            <person name="Zhang S."/>
            <person name="Zhao K."/>
            <person name="Wu D."/>
        </authorList>
    </citation>
    <scope>NUCLEOTIDE SEQUENCE [LARGE SCALE GENOMIC DNA]</scope>
    <source>
        <strain evidence="4">KNP414</strain>
    </source>
</reference>
<dbReference type="PANTHER" id="PTHR43364">
    <property type="entry name" value="NADH-SPECIFIC METHYLGLYOXAL REDUCTASE-RELATED"/>
    <property type="match status" value="1"/>
</dbReference>
<dbReference type="GO" id="GO:0005829">
    <property type="term" value="C:cytosol"/>
    <property type="evidence" value="ECO:0007669"/>
    <property type="project" value="UniProtKB-ARBA"/>
</dbReference>
<dbReference type="InterPro" id="IPR023210">
    <property type="entry name" value="NADP_OxRdtase_dom"/>
</dbReference>
<dbReference type="InterPro" id="IPR020471">
    <property type="entry name" value="AKR"/>
</dbReference>
<proteinExistence type="predicted"/>
<sequence>MEYMKLGNTGLDVSRLCLGCMGFGEKGRWIHPWVLDEENSRPIIKKALELGINFFDTANVYSDGTSEEIVGRALKDFANRDEIVIATKVHGRMHKGPNGSGLSRKSIMSEIDKSLKRLETDYVDLYQIHRWDYDTPIEETMEALHDVIKAGKARYIGASAMFAWQFLKALHVAENNGWTRFISMQNHLNLIYREEEREMLPLCKAEKIGVIPYSPLAGGRLTRDTNETTHRSETDQIAKQKYDATSDADQLIVNQIAAIAELRGVSRVEIALAWLLQKEPVVAPIIGATKISHLENAAAALSTKLTAEEVALLEGPYIPHPVVGPQ</sequence>
<dbReference type="GO" id="GO:0016491">
    <property type="term" value="F:oxidoreductase activity"/>
    <property type="evidence" value="ECO:0007669"/>
    <property type="project" value="UniProtKB-KW"/>
</dbReference>
<dbReference type="Proteomes" id="UP000006620">
    <property type="component" value="Chromosome"/>
</dbReference>
<organism evidence="3 4">
    <name type="scientific">Paenibacillus mucilaginosus (strain KNP414)</name>
    <dbReference type="NCBI Taxonomy" id="1036673"/>
    <lineage>
        <taxon>Bacteria</taxon>
        <taxon>Bacillati</taxon>
        <taxon>Bacillota</taxon>
        <taxon>Bacilli</taxon>
        <taxon>Bacillales</taxon>
        <taxon>Paenibacillaceae</taxon>
        <taxon>Paenibacillus</taxon>
    </lineage>
</organism>
<dbReference type="CDD" id="cd19079">
    <property type="entry name" value="AKR_EcYajO-like"/>
    <property type="match status" value="1"/>
</dbReference>
<dbReference type="RefSeq" id="WP_013917096.1">
    <property type="nucleotide sequence ID" value="NC_015690.1"/>
</dbReference>
<accession>F8F650</accession>
<evidence type="ECO:0000256" key="1">
    <source>
        <dbReference type="ARBA" id="ARBA00023002"/>
    </source>
</evidence>
<dbReference type="KEGG" id="pms:KNP414_03380"/>
<evidence type="ECO:0000259" key="2">
    <source>
        <dbReference type="Pfam" id="PF00248"/>
    </source>
</evidence>
<dbReference type="InterPro" id="IPR036812">
    <property type="entry name" value="NAD(P)_OxRdtase_dom_sf"/>
</dbReference>
<dbReference type="PATRIC" id="fig|1036673.3.peg.3102"/>
<reference evidence="3 4" key="2">
    <citation type="journal article" date="2013" name="Genome Announc.">
        <title>Genome Sequence of Growth-Improving Paenibacillus mucilaginosus Strain KNP414.</title>
        <authorList>
            <person name="Lu J.J."/>
            <person name="Wang J.F."/>
            <person name="Hu X.F."/>
        </authorList>
    </citation>
    <scope>NUCLEOTIDE SEQUENCE [LARGE SCALE GENOMIC DNA]</scope>
    <source>
        <strain evidence="3 4">KNP414</strain>
    </source>
</reference>
<evidence type="ECO:0000313" key="3">
    <source>
        <dbReference type="EMBL" id="AEI41938.1"/>
    </source>
</evidence>
<dbReference type="Gene3D" id="3.20.20.100">
    <property type="entry name" value="NADP-dependent oxidoreductase domain"/>
    <property type="match status" value="1"/>
</dbReference>
<dbReference type="PRINTS" id="PR00069">
    <property type="entry name" value="ALDKETRDTASE"/>
</dbReference>
<dbReference type="EMBL" id="CP002869">
    <property type="protein sequence ID" value="AEI41938.1"/>
    <property type="molecule type" value="Genomic_DNA"/>
</dbReference>
<gene>
    <name evidence="3" type="primary">yajO2</name>
    <name evidence="3" type="ordered locus">KNP414_03380</name>
</gene>
<name>F8F650_PAEMK</name>
<dbReference type="PANTHER" id="PTHR43364:SF4">
    <property type="entry name" value="NAD(P)-LINKED OXIDOREDUCTASE SUPERFAMILY PROTEIN"/>
    <property type="match status" value="1"/>
</dbReference>
<evidence type="ECO:0000313" key="4">
    <source>
        <dbReference type="Proteomes" id="UP000006620"/>
    </source>
</evidence>
<dbReference type="Pfam" id="PF00248">
    <property type="entry name" value="Aldo_ket_red"/>
    <property type="match status" value="1"/>
</dbReference>
<protein>
    <submittedName>
        <fullName evidence="3">YajO2</fullName>
    </submittedName>
</protein>
<dbReference type="AlphaFoldDB" id="F8F650"/>
<dbReference type="InterPro" id="IPR050523">
    <property type="entry name" value="AKR_Detox_Biosynth"/>
</dbReference>
<dbReference type="FunFam" id="3.20.20.100:FF:000004">
    <property type="entry name" value="Oxidoreductase, aldo/keto reductase"/>
    <property type="match status" value="1"/>
</dbReference>
<feature type="domain" description="NADP-dependent oxidoreductase" evidence="2">
    <location>
        <begin position="15"/>
        <end position="314"/>
    </location>
</feature>
<dbReference type="SUPFAM" id="SSF51430">
    <property type="entry name" value="NAD(P)-linked oxidoreductase"/>
    <property type="match status" value="1"/>
</dbReference>